<dbReference type="InParanoid" id="G8YSE6"/>
<dbReference type="Proteomes" id="UP000005222">
    <property type="component" value="Chromosome C"/>
</dbReference>
<dbReference type="EMBL" id="FO082056">
    <property type="protein sequence ID" value="CCE79069.1"/>
    <property type="molecule type" value="Genomic_DNA"/>
</dbReference>
<proteinExistence type="predicted"/>
<name>G8YSE6_PICSO</name>
<organism evidence="1 3">
    <name type="scientific">Pichia sorbitophila (strain ATCC MYA-4447 / BCRC 22081 / CBS 7064 / NBRC 10061 / NRRL Y-12695)</name>
    <name type="common">Hybrid yeast</name>
    <dbReference type="NCBI Taxonomy" id="559304"/>
    <lineage>
        <taxon>Eukaryota</taxon>
        <taxon>Fungi</taxon>
        <taxon>Dikarya</taxon>
        <taxon>Ascomycota</taxon>
        <taxon>Saccharomycotina</taxon>
        <taxon>Pichiomycetes</taxon>
        <taxon>Debaryomycetaceae</taxon>
        <taxon>Millerozyma</taxon>
    </lineage>
</organism>
<evidence type="ECO:0000313" key="3">
    <source>
        <dbReference type="Proteomes" id="UP000005222"/>
    </source>
</evidence>
<keyword evidence="3" id="KW-1185">Reference proteome</keyword>
<reference evidence="1" key="1">
    <citation type="submission" date="2011-10" db="EMBL/GenBank/DDBJ databases">
        <authorList>
            <person name="Genoscope - CEA"/>
        </authorList>
    </citation>
    <scope>NUCLEOTIDE SEQUENCE</scope>
</reference>
<dbReference type="AlphaFoldDB" id="G8YSE6"/>
<evidence type="ECO:0000313" key="2">
    <source>
        <dbReference type="EMBL" id="CCE79069.1"/>
    </source>
</evidence>
<accession>G8YSE6</accession>
<evidence type="ECO:0000313" key="1">
    <source>
        <dbReference type="EMBL" id="CCE78483.1"/>
    </source>
</evidence>
<gene>
    <name evidence="1" type="primary">Piso0_001106</name>
    <name evidence="1" type="ORF">GNLVRS01_PISO0C11024g</name>
    <name evidence="2" type="ORF">GNLVRS01_PISO0D11091g</name>
</gene>
<reference evidence="3" key="2">
    <citation type="journal article" date="2012" name="G3 (Bethesda)">
        <title>Pichia sorbitophila, an interspecies yeast hybrid reveals early steps of genome resolution following polyploidization.</title>
        <authorList>
            <person name="Leh Louis V."/>
            <person name="Despons L."/>
            <person name="Friedrich A."/>
            <person name="Martin T."/>
            <person name="Durrens P."/>
            <person name="Casaregola S."/>
            <person name="Neuveglise C."/>
            <person name="Fairhead C."/>
            <person name="Marck C."/>
            <person name="Cruz J.A."/>
            <person name="Straub M.L."/>
            <person name="Kugler V."/>
            <person name="Sacerdot C."/>
            <person name="Uzunov Z."/>
            <person name="Thierry A."/>
            <person name="Weiss S."/>
            <person name="Bleykasten C."/>
            <person name="De Montigny J."/>
            <person name="Jacques N."/>
            <person name="Jung P."/>
            <person name="Lemaire M."/>
            <person name="Mallet S."/>
            <person name="Morel G."/>
            <person name="Richard G.F."/>
            <person name="Sarkar A."/>
            <person name="Savel G."/>
            <person name="Schacherer J."/>
            <person name="Seret M.L."/>
            <person name="Talla E."/>
            <person name="Samson G."/>
            <person name="Jubin C."/>
            <person name="Poulain J."/>
            <person name="Vacherie B."/>
            <person name="Barbe V."/>
            <person name="Pelletier E."/>
            <person name="Sherman D.J."/>
            <person name="Westhof E."/>
            <person name="Weissenbach J."/>
            <person name="Baret P.V."/>
            <person name="Wincker P."/>
            <person name="Gaillardin C."/>
            <person name="Dujon B."/>
            <person name="Souciet J.L."/>
        </authorList>
    </citation>
    <scope>NUCLEOTIDE SEQUENCE [LARGE SCALE GENOMIC DNA]</scope>
    <source>
        <strain evidence="3">ATCC MYA-4447 / BCRC 22081 / CBS 7064 / NBRC 10061 / NRRL Y-12695</strain>
    </source>
</reference>
<dbReference type="HOGENOM" id="CLU_2321186_0_0_1"/>
<dbReference type="EMBL" id="FO082057">
    <property type="protein sequence ID" value="CCE78483.1"/>
    <property type="molecule type" value="Genomic_DNA"/>
</dbReference>
<protein>
    <submittedName>
        <fullName evidence="1">Piso0_001106 protein</fullName>
    </submittedName>
</protein>
<dbReference type="Proteomes" id="UP000005222">
    <property type="component" value="Chromosome D"/>
</dbReference>
<sequence>MIVRKSTIPKSKKVSASSFLFIYPFQVYNDSNSPYYLRLIPILLYYSPLCSFKLQLVCQQVPYLRNLSLSFPNLVIVEFPLKVYFLELLSYLEARSFVE</sequence>